<dbReference type="GO" id="GO:0020037">
    <property type="term" value="F:heme binding"/>
    <property type="evidence" value="ECO:0007669"/>
    <property type="project" value="InterPro"/>
</dbReference>
<dbReference type="SUPFAM" id="SSF46626">
    <property type="entry name" value="Cytochrome c"/>
    <property type="match status" value="2"/>
</dbReference>
<comment type="caution">
    <text evidence="9">The sequence shown here is derived from an EMBL/GenBank/DDBJ whole genome shotgun (WGS) entry which is preliminary data.</text>
</comment>
<evidence type="ECO:0000256" key="7">
    <source>
        <dbReference type="SAM" id="SignalP"/>
    </source>
</evidence>
<reference evidence="9 10" key="1">
    <citation type="submission" date="2022-12" db="EMBL/GenBank/DDBJ databases">
        <title>Dasania phycosphaerae sp. nov., isolated from particulate material of the south coast of Korea.</title>
        <authorList>
            <person name="Jiang Y."/>
        </authorList>
    </citation>
    <scope>NUCLEOTIDE SEQUENCE [LARGE SCALE GENOMIC DNA]</scope>
    <source>
        <strain evidence="9 10">GY-19</strain>
    </source>
</reference>
<feature type="domain" description="Cytochrome c" evidence="8">
    <location>
        <begin position="105"/>
        <end position="183"/>
    </location>
</feature>
<dbReference type="PANTHER" id="PTHR33751">
    <property type="entry name" value="CBB3-TYPE CYTOCHROME C OXIDASE SUBUNIT FIXP"/>
    <property type="match status" value="1"/>
</dbReference>
<dbReference type="Pfam" id="PF00034">
    <property type="entry name" value="Cytochrom_C"/>
    <property type="match status" value="2"/>
</dbReference>
<evidence type="ECO:0000259" key="8">
    <source>
        <dbReference type="PROSITE" id="PS51007"/>
    </source>
</evidence>
<evidence type="ECO:0000313" key="9">
    <source>
        <dbReference type="EMBL" id="MCZ0865534.1"/>
    </source>
</evidence>
<dbReference type="Proteomes" id="UP001069090">
    <property type="component" value="Unassembled WGS sequence"/>
</dbReference>
<feature type="chain" id="PRO_5039903190" evidence="7">
    <location>
        <begin position="24"/>
        <end position="184"/>
    </location>
</feature>
<dbReference type="InterPro" id="IPR036909">
    <property type="entry name" value="Cyt_c-like_dom_sf"/>
</dbReference>
<dbReference type="GO" id="GO:0046872">
    <property type="term" value="F:metal ion binding"/>
    <property type="evidence" value="ECO:0007669"/>
    <property type="project" value="UniProtKB-KW"/>
</dbReference>
<keyword evidence="5 6" id="KW-0408">Iron</keyword>
<protein>
    <submittedName>
        <fullName evidence="9">Cytochrome c4</fullName>
    </submittedName>
</protein>
<accession>A0A9J6RLD4</accession>
<keyword evidence="3 6" id="KW-0479">Metal-binding</keyword>
<dbReference type="GO" id="GO:0009055">
    <property type="term" value="F:electron transfer activity"/>
    <property type="evidence" value="ECO:0007669"/>
    <property type="project" value="InterPro"/>
</dbReference>
<dbReference type="PROSITE" id="PS51007">
    <property type="entry name" value="CYTC"/>
    <property type="match status" value="2"/>
</dbReference>
<keyword evidence="1" id="KW-0813">Transport</keyword>
<keyword evidence="4" id="KW-0249">Electron transport</keyword>
<keyword evidence="10" id="KW-1185">Reference proteome</keyword>
<dbReference type="InterPro" id="IPR050597">
    <property type="entry name" value="Cytochrome_c_Oxidase_Subunit"/>
</dbReference>
<dbReference type="EMBL" id="JAPTGG010000007">
    <property type="protein sequence ID" value="MCZ0865534.1"/>
    <property type="molecule type" value="Genomic_DNA"/>
</dbReference>
<dbReference type="Gene3D" id="1.10.760.10">
    <property type="entry name" value="Cytochrome c-like domain"/>
    <property type="match status" value="2"/>
</dbReference>
<evidence type="ECO:0000256" key="4">
    <source>
        <dbReference type="ARBA" id="ARBA00022982"/>
    </source>
</evidence>
<evidence type="ECO:0000256" key="3">
    <source>
        <dbReference type="ARBA" id="ARBA00022723"/>
    </source>
</evidence>
<sequence length="184" mass="19770">MKYVTIIMLLSALITANSATADAADMAKTCAACHGANGIASNSQWPNLAGQNKDYLIAQLQAFRDGSRVDPLMSPSAKSLSDQDIAALATHYASLQPAVNTAPAKLNLAGMNIRARCVSCHGMEGKPVNSQWPNINGQQQAYLAKQLTAFRDGSRHSEIMKVIVKGFSDQQIADVAEYYSQIPR</sequence>
<evidence type="ECO:0000256" key="6">
    <source>
        <dbReference type="PROSITE-ProRule" id="PRU00433"/>
    </source>
</evidence>
<dbReference type="AlphaFoldDB" id="A0A9J6RLD4"/>
<evidence type="ECO:0000256" key="2">
    <source>
        <dbReference type="ARBA" id="ARBA00022617"/>
    </source>
</evidence>
<evidence type="ECO:0000256" key="1">
    <source>
        <dbReference type="ARBA" id="ARBA00022448"/>
    </source>
</evidence>
<dbReference type="PANTHER" id="PTHR33751:SF9">
    <property type="entry name" value="CYTOCHROME C4"/>
    <property type="match status" value="1"/>
</dbReference>
<evidence type="ECO:0000313" key="10">
    <source>
        <dbReference type="Proteomes" id="UP001069090"/>
    </source>
</evidence>
<gene>
    <name evidence="9" type="ORF">O0V09_10000</name>
</gene>
<dbReference type="InterPro" id="IPR009056">
    <property type="entry name" value="Cyt_c-like_dom"/>
</dbReference>
<dbReference type="RefSeq" id="WP_258331680.1">
    <property type="nucleotide sequence ID" value="NZ_JAPTGG010000007.1"/>
</dbReference>
<keyword evidence="2 6" id="KW-0349">Heme</keyword>
<feature type="signal peptide" evidence="7">
    <location>
        <begin position="1"/>
        <end position="23"/>
    </location>
</feature>
<feature type="domain" description="Cytochrome c" evidence="8">
    <location>
        <begin position="18"/>
        <end position="96"/>
    </location>
</feature>
<organism evidence="9 10">
    <name type="scientific">Dasania phycosphaerae</name>
    <dbReference type="NCBI Taxonomy" id="2950436"/>
    <lineage>
        <taxon>Bacteria</taxon>
        <taxon>Pseudomonadati</taxon>
        <taxon>Pseudomonadota</taxon>
        <taxon>Gammaproteobacteria</taxon>
        <taxon>Cellvibrionales</taxon>
        <taxon>Spongiibacteraceae</taxon>
        <taxon>Dasania</taxon>
    </lineage>
</organism>
<keyword evidence="7" id="KW-0732">Signal</keyword>
<proteinExistence type="predicted"/>
<evidence type="ECO:0000256" key="5">
    <source>
        <dbReference type="ARBA" id="ARBA00023004"/>
    </source>
</evidence>
<name>A0A9J6RLD4_9GAMM</name>